<protein>
    <submittedName>
        <fullName evidence="1">Cytochrome C biogenesis protein</fullName>
    </submittedName>
</protein>
<sequence length="106" mass="12276">MNIKFVKVEVLLPEEYIEQIRNELNKLGVLTVGNYDHVVSYTVTMGYWRPLETAVPYNGEKGEISFGTECKMEFRCLYTKIEAVINVIKVIHPYEEPIINIIPLLN</sequence>
<accession>A0A1C4CKR7</accession>
<evidence type="ECO:0000313" key="2">
    <source>
        <dbReference type="Proteomes" id="UP000186535"/>
    </source>
</evidence>
<dbReference type="AlphaFoldDB" id="A0A1C4CKR7"/>
<proteinExistence type="predicted"/>
<dbReference type="RefSeq" id="WP_073515087.1">
    <property type="nucleotide sequence ID" value="NZ_MPOM01000003.1"/>
</dbReference>
<dbReference type="PANTHER" id="PTHR41774:SF1">
    <property type="entry name" value="NGG1P INTERACTING FACTOR NIF3"/>
    <property type="match status" value="1"/>
</dbReference>
<dbReference type="PANTHER" id="PTHR41774">
    <property type="match status" value="1"/>
</dbReference>
<comment type="caution">
    <text evidence="1">The sequence shown here is derived from an EMBL/GenBank/DDBJ whole genome shotgun (WGS) entry which is preliminary data.</text>
</comment>
<dbReference type="EMBL" id="MPON01000001">
    <property type="protein sequence ID" value="OKA40411.1"/>
    <property type="molecule type" value="Genomic_DNA"/>
</dbReference>
<name>A0A1C4CKR7_BACCE</name>
<gene>
    <name evidence="1" type="ORF">BJR07_00425</name>
</gene>
<reference evidence="1 2" key="1">
    <citation type="submission" date="2016-11" db="EMBL/GenBank/DDBJ databases">
        <title>Identification of Bacillus cereus isolated from egg-white.</title>
        <authorList>
            <person name="Soni A."/>
            <person name="Oey I."/>
            <person name="Silcock P."/>
            <person name="Bremer P."/>
        </authorList>
    </citation>
    <scope>NUCLEOTIDE SEQUENCE [LARGE SCALE GENOMIC DNA]</scope>
    <source>
        <strain evidence="1 2">NZAS03</strain>
    </source>
</reference>
<dbReference type="Gene3D" id="3.30.70.120">
    <property type="match status" value="1"/>
</dbReference>
<dbReference type="InterPro" id="IPR036069">
    <property type="entry name" value="DUF34/NIF3_sf"/>
</dbReference>
<dbReference type="InterPro" id="IPR015867">
    <property type="entry name" value="N-reg_PII/ATP_PRibTrfase_C"/>
</dbReference>
<dbReference type="Proteomes" id="UP000186535">
    <property type="component" value="Unassembled WGS sequence"/>
</dbReference>
<dbReference type="SUPFAM" id="SSF102705">
    <property type="entry name" value="NIF3 (NGG1p interacting factor 3)-like"/>
    <property type="match status" value="1"/>
</dbReference>
<organism evidence="1 2">
    <name type="scientific">Bacillus cereus</name>
    <dbReference type="NCBI Taxonomy" id="1396"/>
    <lineage>
        <taxon>Bacteria</taxon>
        <taxon>Bacillati</taxon>
        <taxon>Bacillota</taxon>
        <taxon>Bacilli</taxon>
        <taxon>Bacillales</taxon>
        <taxon>Bacillaceae</taxon>
        <taxon>Bacillus</taxon>
        <taxon>Bacillus cereus group</taxon>
    </lineage>
</organism>
<evidence type="ECO:0000313" key="1">
    <source>
        <dbReference type="EMBL" id="OKA40411.1"/>
    </source>
</evidence>